<reference evidence="2" key="1">
    <citation type="journal article" date="2017" name="Genome Biol.">
        <title>Comparative genomics reveals high biological diversity and specific adaptations in the industrially and medically important fungal genus Aspergillus.</title>
        <authorList>
            <person name="de Vries R.P."/>
            <person name="Riley R."/>
            <person name="Wiebenga A."/>
            <person name="Aguilar-Osorio G."/>
            <person name="Amillis S."/>
            <person name="Uchima C.A."/>
            <person name="Anderluh G."/>
            <person name="Asadollahi M."/>
            <person name="Askin M."/>
            <person name="Barry K."/>
            <person name="Battaglia E."/>
            <person name="Bayram O."/>
            <person name="Benocci T."/>
            <person name="Braus-Stromeyer S.A."/>
            <person name="Caldana C."/>
            <person name="Canovas D."/>
            <person name="Cerqueira G.C."/>
            <person name="Chen F."/>
            <person name="Chen W."/>
            <person name="Choi C."/>
            <person name="Clum A."/>
            <person name="Dos Santos R.A."/>
            <person name="Damasio A.R."/>
            <person name="Diallinas G."/>
            <person name="Emri T."/>
            <person name="Fekete E."/>
            <person name="Flipphi M."/>
            <person name="Freyberg S."/>
            <person name="Gallo A."/>
            <person name="Gournas C."/>
            <person name="Habgood R."/>
            <person name="Hainaut M."/>
            <person name="Harispe M.L."/>
            <person name="Henrissat B."/>
            <person name="Hilden K.S."/>
            <person name="Hope R."/>
            <person name="Hossain A."/>
            <person name="Karabika E."/>
            <person name="Karaffa L."/>
            <person name="Karanyi Z."/>
            <person name="Krasevec N."/>
            <person name="Kuo A."/>
            <person name="Kusch H."/>
            <person name="LaButti K."/>
            <person name="Lagendijk E.L."/>
            <person name="Lapidus A."/>
            <person name="Levasseur A."/>
            <person name="Lindquist E."/>
            <person name="Lipzen A."/>
            <person name="Logrieco A.F."/>
            <person name="MacCabe A."/>
            <person name="Maekelae M.R."/>
            <person name="Malavazi I."/>
            <person name="Melin P."/>
            <person name="Meyer V."/>
            <person name="Mielnichuk N."/>
            <person name="Miskei M."/>
            <person name="Molnar A.P."/>
            <person name="Mule G."/>
            <person name="Ngan C.Y."/>
            <person name="Orejas M."/>
            <person name="Orosz E."/>
            <person name="Ouedraogo J.P."/>
            <person name="Overkamp K.M."/>
            <person name="Park H.-S."/>
            <person name="Perrone G."/>
            <person name="Piumi F."/>
            <person name="Punt P.J."/>
            <person name="Ram A.F."/>
            <person name="Ramon A."/>
            <person name="Rauscher S."/>
            <person name="Record E."/>
            <person name="Riano-Pachon D.M."/>
            <person name="Robert V."/>
            <person name="Roehrig J."/>
            <person name="Ruller R."/>
            <person name="Salamov A."/>
            <person name="Salih N.S."/>
            <person name="Samson R.A."/>
            <person name="Sandor E."/>
            <person name="Sanguinetti M."/>
            <person name="Schuetze T."/>
            <person name="Sepcic K."/>
            <person name="Shelest E."/>
            <person name="Sherlock G."/>
            <person name="Sophianopoulou V."/>
            <person name="Squina F.M."/>
            <person name="Sun H."/>
            <person name="Susca A."/>
            <person name="Todd R.B."/>
            <person name="Tsang A."/>
            <person name="Unkles S.E."/>
            <person name="van de Wiele N."/>
            <person name="van Rossen-Uffink D."/>
            <person name="Oliveira J.V."/>
            <person name="Vesth T.C."/>
            <person name="Visser J."/>
            <person name="Yu J.-H."/>
            <person name="Zhou M."/>
            <person name="Andersen M.R."/>
            <person name="Archer D.B."/>
            <person name="Baker S.E."/>
            <person name="Benoit I."/>
            <person name="Brakhage A.A."/>
            <person name="Braus G.H."/>
            <person name="Fischer R."/>
            <person name="Frisvad J.C."/>
            <person name="Goldman G.H."/>
            <person name="Houbraken J."/>
            <person name="Oakley B."/>
            <person name="Pocsi I."/>
            <person name="Scazzocchio C."/>
            <person name="Seiboth B."/>
            <person name="vanKuyk P.A."/>
            <person name="Wortman J."/>
            <person name="Dyer P.S."/>
            <person name="Grigoriev I.V."/>
        </authorList>
    </citation>
    <scope>NUCLEOTIDE SEQUENCE [LARGE SCALE GENOMIC DNA]</scope>
    <source>
        <strain evidence="2">ATCC 16872 / CBS 172.66 / WB 5094</strain>
    </source>
</reference>
<dbReference type="VEuPathDB" id="FungiDB:ASPACDRAFT_32540"/>
<evidence type="ECO:0000313" key="2">
    <source>
        <dbReference type="Proteomes" id="UP000184546"/>
    </source>
</evidence>
<evidence type="ECO:0000313" key="1">
    <source>
        <dbReference type="EMBL" id="OJJ97541.1"/>
    </source>
</evidence>
<proteinExistence type="predicted"/>
<dbReference type="OrthoDB" id="9978173at2759"/>
<keyword evidence="2" id="KW-1185">Reference proteome</keyword>
<dbReference type="OMA" id="AFCFWDA"/>
<sequence length="391" mass="43895">MPVTIRTADHSTRQWHRERVTSDDMLFEQSCYEEHNSSQRIIRSSFSHPLESNHVTGASNGFVDALFYAYCHHHDFTVRPEDIWFAILSQVSFYINANAEKLRAHFVTHEGRKELRVYANGTLETVDFGAIALALSTAIQDNVVDPDLRAWVMPEFSTTTENDRVVAAILLMGSMQEYFSFSAFLLCGIPSVTMLGERRDWEMLVEKLDRLPALGDEPARFAALLRPVLTRFVACFDDPTGPAAREFWGRCVHRFIPGSGEDFLSGWITAFCFWNAQGQLIPDMGLHEGTIKCELDGVRYPYINTSDTPPGYSSVPLHVNDNGVEYETMMVAGMIGIDAKSSGRPLEEPFGDETTGLDSLQPVAGWVMYHKKDESEVGKDSQDKSCDVQPS</sequence>
<dbReference type="RefSeq" id="XP_020053881.1">
    <property type="nucleotide sequence ID" value="XM_020199886.1"/>
</dbReference>
<dbReference type="Proteomes" id="UP000184546">
    <property type="component" value="Unassembled WGS sequence"/>
</dbReference>
<name>A0A1L9WN25_ASPA1</name>
<dbReference type="GeneID" id="30973700"/>
<dbReference type="InterPro" id="IPR025533">
    <property type="entry name" value="DUF4419"/>
</dbReference>
<dbReference type="PANTHER" id="PTHR31252">
    <property type="entry name" value="DUF4419 DOMAIN-CONTAINING PROTEIN"/>
    <property type="match status" value="1"/>
</dbReference>
<protein>
    <recommendedName>
        <fullName evidence="3">DUF4419 domain-containing protein</fullName>
    </recommendedName>
</protein>
<organism evidence="1 2">
    <name type="scientific">Aspergillus aculeatus (strain ATCC 16872 / CBS 172.66 / WB 5094)</name>
    <dbReference type="NCBI Taxonomy" id="690307"/>
    <lineage>
        <taxon>Eukaryota</taxon>
        <taxon>Fungi</taxon>
        <taxon>Dikarya</taxon>
        <taxon>Ascomycota</taxon>
        <taxon>Pezizomycotina</taxon>
        <taxon>Eurotiomycetes</taxon>
        <taxon>Eurotiomycetidae</taxon>
        <taxon>Eurotiales</taxon>
        <taxon>Aspergillaceae</taxon>
        <taxon>Aspergillus</taxon>
        <taxon>Aspergillus subgen. Circumdati</taxon>
    </lineage>
</organism>
<dbReference type="AlphaFoldDB" id="A0A1L9WN25"/>
<dbReference type="Pfam" id="PF14388">
    <property type="entry name" value="DUF4419"/>
    <property type="match status" value="1"/>
</dbReference>
<evidence type="ECO:0008006" key="3">
    <source>
        <dbReference type="Google" id="ProtNLM"/>
    </source>
</evidence>
<dbReference type="PANTHER" id="PTHR31252:SF11">
    <property type="entry name" value="DUF4419 DOMAIN-CONTAINING PROTEIN"/>
    <property type="match status" value="1"/>
</dbReference>
<gene>
    <name evidence="1" type="ORF">ASPACDRAFT_32540</name>
</gene>
<accession>A0A1L9WN25</accession>
<dbReference type="EMBL" id="KV878982">
    <property type="protein sequence ID" value="OJJ97541.1"/>
    <property type="molecule type" value="Genomic_DNA"/>
</dbReference>